<proteinExistence type="predicted"/>
<organism evidence="1 2">
    <name type="scientific">Aeoliella straminimaris</name>
    <dbReference type="NCBI Taxonomy" id="2954799"/>
    <lineage>
        <taxon>Bacteria</taxon>
        <taxon>Pseudomonadati</taxon>
        <taxon>Planctomycetota</taxon>
        <taxon>Planctomycetia</taxon>
        <taxon>Pirellulales</taxon>
        <taxon>Lacipirellulaceae</taxon>
        <taxon>Aeoliella</taxon>
    </lineage>
</organism>
<accession>A0A9X2F806</accession>
<name>A0A9X2F806_9BACT</name>
<keyword evidence="2" id="KW-1185">Reference proteome</keyword>
<evidence type="ECO:0000313" key="1">
    <source>
        <dbReference type="EMBL" id="MCO6044057.1"/>
    </source>
</evidence>
<evidence type="ECO:0000313" key="2">
    <source>
        <dbReference type="Proteomes" id="UP001155241"/>
    </source>
</evidence>
<comment type="caution">
    <text evidence="1">The sequence shown here is derived from an EMBL/GenBank/DDBJ whole genome shotgun (WGS) entry which is preliminary data.</text>
</comment>
<dbReference type="Proteomes" id="UP001155241">
    <property type="component" value="Unassembled WGS sequence"/>
</dbReference>
<reference evidence="1" key="1">
    <citation type="submission" date="2022-06" db="EMBL/GenBank/DDBJ databases">
        <title>Aeoliella straminimaris, a novel planctomycete from sediments.</title>
        <authorList>
            <person name="Vitorino I.R."/>
            <person name="Lage O.M."/>
        </authorList>
    </citation>
    <scope>NUCLEOTIDE SEQUENCE</scope>
    <source>
        <strain evidence="1">ICT_H6.2</strain>
    </source>
</reference>
<dbReference type="AlphaFoldDB" id="A0A9X2F806"/>
<dbReference type="RefSeq" id="WP_252852163.1">
    <property type="nucleotide sequence ID" value="NZ_JAMXLR010000033.1"/>
</dbReference>
<dbReference type="EMBL" id="JAMXLR010000033">
    <property type="protein sequence ID" value="MCO6044057.1"/>
    <property type="molecule type" value="Genomic_DNA"/>
</dbReference>
<gene>
    <name evidence="1" type="ORF">NG895_09060</name>
</gene>
<sequence>MEAGISPEENSTIRERVNAFPHQYLEIPGLDHGDHHELLREFLDSDWTENLEDHSRARIAYSGSISGWKKSVNDDRIVHAFYDYRERKIQQMAEEFLREHGIEPE</sequence>
<protein>
    <submittedName>
        <fullName evidence="1">Uncharacterized protein</fullName>
    </submittedName>
</protein>